<dbReference type="InterPro" id="IPR007276">
    <property type="entry name" value="Nop14"/>
</dbReference>
<feature type="region of interest" description="Disordered" evidence="7">
    <location>
        <begin position="19"/>
        <end position="42"/>
    </location>
</feature>
<feature type="compositionally biased region" description="Acidic residues" evidence="7">
    <location>
        <begin position="357"/>
        <end position="371"/>
    </location>
</feature>
<feature type="region of interest" description="Disordered" evidence="7">
    <location>
        <begin position="296"/>
        <end position="316"/>
    </location>
</feature>
<dbReference type="GO" id="GO:0000447">
    <property type="term" value="P:endonucleolytic cleavage in ITS1 to separate SSU-rRNA from 5.8S rRNA and LSU-rRNA from tricistronic rRNA transcript (SSU-rRNA, 5.8S rRNA, LSU-rRNA)"/>
    <property type="evidence" value="ECO:0007669"/>
    <property type="project" value="EnsemblFungi"/>
</dbReference>
<accession>A0A1E4TDX6</accession>
<dbReference type="EMBL" id="KV453842">
    <property type="protein sequence ID" value="ODV89954.1"/>
    <property type="molecule type" value="Genomic_DNA"/>
</dbReference>
<evidence type="ECO:0000256" key="4">
    <source>
        <dbReference type="ARBA" id="ARBA00022552"/>
    </source>
</evidence>
<evidence type="ECO:0008006" key="10">
    <source>
        <dbReference type="Google" id="ProtNLM"/>
    </source>
</evidence>
<dbReference type="GO" id="GO:0000480">
    <property type="term" value="P:endonucleolytic cleavage in 5'-ETS of tricistronic rRNA transcript (SSU-rRNA, 5.8S rRNA, LSU-rRNA)"/>
    <property type="evidence" value="ECO:0007669"/>
    <property type="project" value="EnsemblFungi"/>
</dbReference>
<feature type="compositionally biased region" description="Basic and acidic residues" evidence="7">
    <location>
        <begin position="236"/>
        <end position="276"/>
    </location>
</feature>
<evidence type="ECO:0000256" key="3">
    <source>
        <dbReference type="ARBA" id="ARBA00022517"/>
    </source>
</evidence>
<evidence type="ECO:0000313" key="9">
    <source>
        <dbReference type="Proteomes" id="UP000095023"/>
    </source>
</evidence>
<comment type="similarity">
    <text evidence="2">Belongs to the NOP14 family.</text>
</comment>
<feature type="compositionally biased region" description="Acidic residues" evidence="7">
    <location>
        <begin position="334"/>
        <end position="348"/>
    </location>
</feature>
<feature type="compositionally biased region" description="Basic and acidic residues" evidence="7">
    <location>
        <begin position="785"/>
        <end position="795"/>
    </location>
</feature>
<gene>
    <name evidence="8" type="ORF">CANCADRAFT_31063</name>
</gene>
<feature type="region of interest" description="Disordered" evidence="7">
    <location>
        <begin position="711"/>
        <end position="733"/>
    </location>
</feature>
<comment type="function">
    <text evidence="6">Involved in nucleolar processing of pre-18S ribosomal RNA. Has a role in the nuclear export of 40S pre-ribosomal subunit to the cytoplasm.</text>
</comment>
<evidence type="ECO:0000256" key="5">
    <source>
        <dbReference type="ARBA" id="ARBA00023242"/>
    </source>
</evidence>
<organism evidence="8 9">
    <name type="scientific">Tortispora caseinolytica NRRL Y-17796</name>
    <dbReference type="NCBI Taxonomy" id="767744"/>
    <lineage>
        <taxon>Eukaryota</taxon>
        <taxon>Fungi</taxon>
        <taxon>Dikarya</taxon>
        <taxon>Ascomycota</taxon>
        <taxon>Saccharomycotina</taxon>
        <taxon>Trigonopsidomycetes</taxon>
        <taxon>Trigonopsidales</taxon>
        <taxon>Trigonopsidaceae</taxon>
        <taxon>Tortispora</taxon>
    </lineage>
</organism>
<protein>
    <recommendedName>
        <fullName evidence="10">Nop14-like protein</fullName>
    </recommendedName>
</protein>
<evidence type="ECO:0000313" key="8">
    <source>
        <dbReference type="EMBL" id="ODV89954.1"/>
    </source>
</evidence>
<feature type="region of interest" description="Disordered" evidence="7">
    <location>
        <begin position="233"/>
        <end position="276"/>
    </location>
</feature>
<dbReference type="GO" id="GO:0000472">
    <property type="term" value="P:endonucleolytic cleavage to generate mature 5'-end of SSU-rRNA from (SSU-rRNA, 5.8S rRNA, LSU-rRNA)"/>
    <property type="evidence" value="ECO:0007669"/>
    <property type="project" value="EnsemblFungi"/>
</dbReference>
<dbReference type="AlphaFoldDB" id="A0A1E4TDX6"/>
<name>A0A1E4TDX6_9ASCO</name>
<feature type="compositionally biased region" description="Basic and acidic residues" evidence="7">
    <location>
        <begin position="756"/>
        <end position="775"/>
    </location>
</feature>
<evidence type="ECO:0000256" key="2">
    <source>
        <dbReference type="ARBA" id="ARBA00007466"/>
    </source>
</evidence>
<dbReference type="PANTHER" id="PTHR23183:SF0">
    <property type="entry name" value="NUCLEOLAR PROTEIN 14"/>
    <property type="match status" value="1"/>
</dbReference>
<dbReference type="GO" id="GO:0030692">
    <property type="term" value="C:Noc4p-Nop14p complex"/>
    <property type="evidence" value="ECO:0007669"/>
    <property type="project" value="EnsemblFungi"/>
</dbReference>
<sequence length="802" mass="92034">MAGSQLKKLRNRLKEAGFIGQTNVKTKGKKRASALPRDDREERLDEIRSEFNKFDVKKNKEHHDIGGRRVKGSEGRPSERKQVELELRKAQYEELVERKGKIGGIVDRRFGENDVNLTPEEKMIERFAHERRINSAKPSKSSLFNLDDEEEESSLLTHMGESLSFEAAAEQEDDYQNDTQSDSESHPKSKHEIMQEVMAKSKKYKYERQKQKEADLDEIEKLDSQFDLIRNALSDDLGRERKANDDKDDYENTIRDLALDRRTAPTEPTLTKEEIEKRYQEKMKELEAQRIARMNGMQENDDDIDDYNDNPDHLDDDHDVYANEATEFGFGLGDTEEEPLIDSDDAESGTDSGESGSDSDSDIEDILDDEGPGLVKTDMYDSLGSLDDLNYDSFKQLFKKSDINQYPAVLSGFLKSKSAKLRAVNKDILVASLAHILKLLKETLDRDLESPNLIIDSFTSAIKQIVRAYPDATMLTVRKAIADIANTIRNFTTDWTLSSYHLVLLSICGVIYPTSDHYHVIITPSNLVMTEYLTMCPFQSVSELASGLFVTQILLKYQRISKRYIPEVSQFFLRFFAALSPRIISHPLLMQASVTSLGFKGELEEPCILGIDFLSLADTPAVYSAMIKKCSELMLTAAKTWADLSSKPEFVGAWVYVVEEFQGNVPSAERFLKELDSLRRLAKMAEKERKPLTLQTHRAIPIRTLAPKFDPNYSIDRKSKNSDPQAQELSKLRYQVKQERKAALREVRKEQKFVAEQEIQSKRKRDAEYHAELNKLHRSIQTEEGAEKNKYEREKRDRKRRK</sequence>
<feature type="compositionally biased region" description="Acidic residues" evidence="7">
    <location>
        <begin position="299"/>
        <end position="309"/>
    </location>
</feature>
<dbReference type="Pfam" id="PF04147">
    <property type="entry name" value="Nop14"/>
    <property type="match status" value="2"/>
</dbReference>
<keyword evidence="9" id="KW-1185">Reference proteome</keyword>
<keyword evidence="5" id="KW-0539">Nucleus</keyword>
<dbReference type="Proteomes" id="UP000095023">
    <property type="component" value="Unassembled WGS sequence"/>
</dbReference>
<keyword evidence="4" id="KW-0698">rRNA processing</keyword>
<dbReference type="GO" id="GO:0034511">
    <property type="term" value="F:U3 snoRNA binding"/>
    <property type="evidence" value="ECO:0007669"/>
    <property type="project" value="EnsemblFungi"/>
</dbReference>
<feature type="region of interest" description="Disordered" evidence="7">
    <location>
        <begin position="756"/>
        <end position="802"/>
    </location>
</feature>
<evidence type="ECO:0000256" key="7">
    <source>
        <dbReference type="SAM" id="MobiDB-lite"/>
    </source>
</evidence>
<feature type="region of interest" description="Disordered" evidence="7">
    <location>
        <begin position="329"/>
        <end position="373"/>
    </location>
</feature>
<feature type="region of interest" description="Disordered" evidence="7">
    <location>
        <begin position="58"/>
        <end position="82"/>
    </location>
</feature>
<comment type="subcellular location">
    <subcellularLocation>
        <location evidence="1">Nucleus</location>
        <location evidence="1">Nucleolus</location>
    </subcellularLocation>
</comment>
<dbReference type="PANTHER" id="PTHR23183">
    <property type="entry name" value="NOP14"/>
    <property type="match status" value="1"/>
</dbReference>
<reference evidence="9" key="1">
    <citation type="submission" date="2016-02" db="EMBL/GenBank/DDBJ databases">
        <title>Comparative genomics of biotechnologically important yeasts.</title>
        <authorList>
            <consortium name="DOE Joint Genome Institute"/>
            <person name="Riley R."/>
            <person name="Haridas S."/>
            <person name="Wolfe K.H."/>
            <person name="Lopes M.R."/>
            <person name="Hittinger C.T."/>
            <person name="Goker M."/>
            <person name="Salamov A."/>
            <person name="Wisecaver J."/>
            <person name="Long T.M."/>
            <person name="Aerts A.L."/>
            <person name="Barry K."/>
            <person name="Choi C."/>
            <person name="Clum A."/>
            <person name="Coughlan A.Y."/>
            <person name="Deshpande S."/>
            <person name="Douglass A.P."/>
            <person name="Hanson S.J."/>
            <person name="Klenk H.-P."/>
            <person name="Labutti K."/>
            <person name="Lapidus A."/>
            <person name="Lindquist E."/>
            <person name="Lipzen A."/>
            <person name="Meier-Kolthoff J.P."/>
            <person name="Ohm R.A."/>
            <person name="Otillar R.P."/>
            <person name="Pangilinan J."/>
            <person name="Peng Y."/>
            <person name="Rokas A."/>
            <person name="Rosa C.A."/>
            <person name="Scheuner C."/>
            <person name="Sibirny A.A."/>
            <person name="Slot J.C."/>
            <person name="Stielow J.B."/>
            <person name="Sun H."/>
            <person name="Kurtzman C.P."/>
            <person name="Blackwell M."/>
            <person name="Jeffries T.W."/>
            <person name="Grigoriev I.V."/>
        </authorList>
    </citation>
    <scope>NUCLEOTIDE SEQUENCE [LARGE SCALE GENOMIC DNA]</scope>
    <source>
        <strain evidence="9">NRRL Y-17796</strain>
    </source>
</reference>
<proteinExistence type="inferred from homology"/>
<dbReference type="GO" id="GO:0032040">
    <property type="term" value="C:small-subunit processome"/>
    <property type="evidence" value="ECO:0007669"/>
    <property type="project" value="EnsemblFungi"/>
</dbReference>
<evidence type="ECO:0000256" key="1">
    <source>
        <dbReference type="ARBA" id="ARBA00004604"/>
    </source>
</evidence>
<dbReference type="OrthoDB" id="441771at2759"/>
<evidence type="ECO:0000256" key="6">
    <source>
        <dbReference type="ARBA" id="ARBA00024695"/>
    </source>
</evidence>
<keyword evidence="3" id="KW-0690">Ribosome biogenesis</keyword>
<feature type="region of interest" description="Disordered" evidence="7">
    <location>
        <begin position="134"/>
        <end position="191"/>
    </location>
</feature>